<evidence type="ECO:0000313" key="3">
    <source>
        <dbReference type="Proteomes" id="UP000669179"/>
    </source>
</evidence>
<reference evidence="2" key="1">
    <citation type="submission" date="2021-03" db="EMBL/GenBank/DDBJ databases">
        <authorList>
            <person name="Kanchanasin P."/>
            <person name="Saeng-In P."/>
            <person name="Phongsopitanun W."/>
            <person name="Yuki M."/>
            <person name="Kudo T."/>
            <person name="Ohkuma M."/>
            <person name="Tanasupawat S."/>
        </authorList>
    </citation>
    <scope>NUCLEOTIDE SEQUENCE</scope>
    <source>
        <strain evidence="2">GKU 128</strain>
    </source>
</reference>
<dbReference type="EMBL" id="JAGEOJ010000015">
    <property type="protein sequence ID" value="MBO2452006.1"/>
    <property type="molecule type" value="Genomic_DNA"/>
</dbReference>
<feature type="compositionally biased region" description="Gly residues" evidence="1">
    <location>
        <begin position="272"/>
        <end position="281"/>
    </location>
</feature>
<sequence length="325" mass="32603">MAGAAATAPATDTTTAARLRTLARERSTGVLQIGTDGAFELVNGIVTVAASPHAPGPERLVAGPTGLETLALISVFDAAYFLLDAAAEPEFIDGLRLHSGPHCNLAVATLVHEYERRRALLEARWPHPQLCRAPVVPVRRVRRQRVILTGLEAEILINADGRRTPVELAHHLGRSAFACLLAVHELAAASLVEADAGALDPPAAPGPSDDGHGRSAEPGRPALPGMLAGGGATETGPATGLGTAAVPGLVAGAGGSGPFAGTGAIATPGANAGTGGAGGGPALPRRSSARGAAAEPAAGAATVPAWEPPDLDLLKRLHAALEEMS</sequence>
<comment type="caution">
    <text evidence="2">The sequence shown here is derived from an EMBL/GenBank/DDBJ whole genome shotgun (WGS) entry which is preliminary data.</text>
</comment>
<protein>
    <submittedName>
        <fullName evidence="2">Uncharacterized protein</fullName>
    </submittedName>
</protein>
<evidence type="ECO:0000256" key="1">
    <source>
        <dbReference type="SAM" id="MobiDB-lite"/>
    </source>
</evidence>
<dbReference type="Proteomes" id="UP000669179">
    <property type="component" value="Unassembled WGS sequence"/>
</dbReference>
<feature type="region of interest" description="Disordered" evidence="1">
    <location>
        <begin position="270"/>
        <end position="309"/>
    </location>
</feature>
<feature type="compositionally biased region" description="Low complexity" evidence="1">
    <location>
        <begin position="282"/>
        <end position="301"/>
    </location>
</feature>
<gene>
    <name evidence="2" type="ORF">J4573_33310</name>
</gene>
<keyword evidence="3" id="KW-1185">Reference proteome</keyword>
<evidence type="ECO:0000313" key="2">
    <source>
        <dbReference type="EMBL" id="MBO2452006.1"/>
    </source>
</evidence>
<dbReference type="RefSeq" id="WP_208259914.1">
    <property type="nucleotide sequence ID" value="NZ_JAGEOJ010000015.1"/>
</dbReference>
<accession>A0A939PG32</accession>
<proteinExistence type="predicted"/>
<name>A0A939PG32_9ACTN</name>
<feature type="region of interest" description="Disordered" evidence="1">
    <location>
        <begin position="198"/>
        <end position="240"/>
    </location>
</feature>
<organism evidence="2 3">
    <name type="scientific">Actinomadura barringtoniae</name>
    <dbReference type="NCBI Taxonomy" id="1427535"/>
    <lineage>
        <taxon>Bacteria</taxon>
        <taxon>Bacillati</taxon>
        <taxon>Actinomycetota</taxon>
        <taxon>Actinomycetes</taxon>
        <taxon>Streptosporangiales</taxon>
        <taxon>Thermomonosporaceae</taxon>
        <taxon>Actinomadura</taxon>
    </lineage>
</organism>
<dbReference type="AlphaFoldDB" id="A0A939PG32"/>